<dbReference type="eggNOG" id="KOG2633">
    <property type="taxonomic scope" value="Eukaryota"/>
</dbReference>
<dbReference type="Gene3D" id="3.40.220.10">
    <property type="entry name" value="Leucine Aminopeptidase, subunit E, domain 1"/>
    <property type="match status" value="2"/>
</dbReference>
<dbReference type="AlphaFoldDB" id="G3NCP2"/>
<dbReference type="GO" id="GO:0005737">
    <property type="term" value="C:cytoplasm"/>
    <property type="evidence" value="ECO:0007669"/>
    <property type="project" value="TreeGrafter"/>
</dbReference>
<keyword evidence="4" id="KW-0520">NAD</keyword>
<feature type="domain" description="Macro" evidence="7">
    <location>
        <begin position="1"/>
        <end position="186"/>
    </location>
</feature>
<dbReference type="Bgee" id="ENSGACG00000002367">
    <property type="expression patterns" value="Expressed in spleen and 13 other cell types or tissues"/>
</dbReference>
<evidence type="ECO:0000256" key="4">
    <source>
        <dbReference type="ARBA" id="ARBA00023027"/>
    </source>
</evidence>
<dbReference type="GO" id="GO:0003714">
    <property type="term" value="F:transcription corepressor activity"/>
    <property type="evidence" value="ECO:0007669"/>
    <property type="project" value="TreeGrafter"/>
</dbReference>
<dbReference type="InterPro" id="IPR052056">
    <property type="entry name" value="Mono-ARTD/PARP"/>
</dbReference>
<evidence type="ECO:0000256" key="2">
    <source>
        <dbReference type="ARBA" id="ARBA00022676"/>
    </source>
</evidence>
<evidence type="ECO:0000256" key="6">
    <source>
        <dbReference type="SAM" id="MobiDB-lite"/>
    </source>
</evidence>
<evidence type="ECO:0000256" key="5">
    <source>
        <dbReference type="ARBA" id="ARBA00023242"/>
    </source>
</evidence>
<dbReference type="SUPFAM" id="SSF52949">
    <property type="entry name" value="Macro domain-like"/>
    <property type="match status" value="2"/>
</dbReference>
<evidence type="ECO:0000256" key="3">
    <source>
        <dbReference type="ARBA" id="ARBA00022679"/>
    </source>
</evidence>
<comment type="subcellular location">
    <subcellularLocation>
        <location evidence="1">Nucleus</location>
    </subcellularLocation>
</comment>
<dbReference type="SMART" id="SM00506">
    <property type="entry name" value="A1pp"/>
    <property type="match status" value="2"/>
</dbReference>
<dbReference type="GO" id="GO:0044389">
    <property type="term" value="F:ubiquitin-like protein ligase binding"/>
    <property type="evidence" value="ECO:0007669"/>
    <property type="project" value="TreeGrafter"/>
</dbReference>
<dbReference type="GO" id="GO:0060335">
    <property type="term" value="P:positive regulation of type II interferon-mediated signaling pathway"/>
    <property type="evidence" value="ECO:0007669"/>
    <property type="project" value="TreeGrafter"/>
</dbReference>
<reference evidence="8" key="2">
    <citation type="submission" date="2024-04" db="UniProtKB">
        <authorList>
            <consortium name="Ensembl"/>
        </authorList>
    </citation>
    <scope>IDENTIFICATION</scope>
</reference>
<dbReference type="SUPFAM" id="SSF56399">
    <property type="entry name" value="ADP-ribosylation"/>
    <property type="match status" value="1"/>
</dbReference>
<dbReference type="GO" id="GO:0005634">
    <property type="term" value="C:nucleus"/>
    <property type="evidence" value="ECO:0007669"/>
    <property type="project" value="UniProtKB-SubCell"/>
</dbReference>
<dbReference type="CDD" id="cd02907">
    <property type="entry name" value="Macro_Af1521_BAL-like"/>
    <property type="match status" value="1"/>
</dbReference>
<dbReference type="InterPro" id="IPR002589">
    <property type="entry name" value="Macro_dom"/>
</dbReference>
<keyword evidence="2" id="KW-0328">Glycosyltransferase</keyword>
<dbReference type="PANTHER" id="PTHR14453:SF70">
    <property type="entry name" value="PROTEIN MONO-ADP-RIBOSYLTRANSFERASE PARP9"/>
    <property type="match status" value="1"/>
</dbReference>
<dbReference type="Pfam" id="PF01661">
    <property type="entry name" value="Macro"/>
    <property type="match status" value="2"/>
</dbReference>
<dbReference type="PROSITE" id="PS51154">
    <property type="entry name" value="MACRO"/>
    <property type="match status" value="2"/>
</dbReference>
<evidence type="ECO:0000256" key="1">
    <source>
        <dbReference type="ARBA" id="ARBA00004123"/>
    </source>
</evidence>
<accession>G3NCP2</accession>
<dbReference type="GO" id="GO:0003950">
    <property type="term" value="F:NAD+ poly-ADP-ribosyltransferase activity"/>
    <property type="evidence" value="ECO:0007669"/>
    <property type="project" value="TreeGrafter"/>
</dbReference>
<keyword evidence="3" id="KW-0808">Transferase</keyword>
<dbReference type="InterPro" id="IPR043472">
    <property type="entry name" value="Macro_dom-like"/>
</dbReference>
<dbReference type="Ensembl" id="ENSGACT00000003103.1">
    <property type="protein sequence ID" value="ENSGACP00000003092.1"/>
    <property type="gene ID" value="ENSGACG00000002367.1"/>
</dbReference>
<proteinExistence type="predicted"/>
<dbReference type="GO" id="GO:0010629">
    <property type="term" value="P:negative regulation of gene expression"/>
    <property type="evidence" value="ECO:0007669"/>
    <property type="project" value="TreeGrafter"/>
</dbReference>
<feature type="domain" description="Macro" evidence="7">
    <location>
        <begin position="255"/>
        <end position="413"/>
    </location>
</feature>
<sequence>LPGGVQVSVWKADLAKFQADAVVNAANEQLQHYGGLALALSMAGGLTIQSESSDYISKHGAVTTGEAIVLNAGALPCKKIIHAVGPFMSSNAPDSELVKARHRLEQVVRSILERVKENRLQSVAIPAISSGLFNYPLADCANTIVTSVLRYYEHTRSPAHLPKEIFFVNIDQRTVDAMERACRRILGNSPSGGKASATSAPVVQLGDVLVMLKRGHIQEQQFHKCLPTTVDCLYLYERAHSGIHVKRTTLTACGHCLFIFSNIHEKESYVFSCSIYVSSQTDVIVNSTSRNRDLNVGLISSALLMKAGSRLQDELWSAPYSEFVIPTKGYKLQCKQVFHVICPGKENYSAKQILYKLVLQCLRMAAAQKYKSISFPAIGTGNLGFDRRDSACIMHSAVAEFSQSFKGKMEVYFVIFPSDDDIFKAFEELMPPPKQKASYPGSTRGNNSNSSSSQVTSTSAQSPRYEARSEARRWLSGLLCTSSGPVVIRNNFIQHFGESKHQQLSRLTGVTVNEFIEKGRAHLNVSGQSVEDVAVAVLEVEAMLCDVQREFVMEEKSFMHDVTTERLFSNRKLVDKASPEFKKRSASYRDHNLLLVKVEFASMQHCSRRIVFWINCHLSECLYFHILMERVENPTLETLFDLKRAQLHCTTPPQQMFQRIPAHFCEMVSQVGFHAEFAPPKEPAYGAGIYFARTAKKALEVWKWPKEENEEYVYFVEAEVLTGNSTRGEEGLILPPAVGADPNVRFDSVSGPDVAVIFSGYQARPKYIITCNVYIGSTI</sequence>
<dbReference type="STRING" id="69293.ENSGACP00000003092"/>
<feature type="region of interest" description="Disordered" evidence="6">
    <location>
        <begin position="434"/>
        <end position="464"/>
    </location>
</feature>
<dbReference type="InParanoid" id="G3NCP2"/>
<dbReference type="Gene3D" id="3.90.228.10">
    <property type="match status" value="1"/>
</dbReference>
<name>G3NCP2_GASAC</name>
<keyword evidence="5" id="KW-0539">Nucleus</keyword>
<dbReference type="GO" id="GO:1990404">
    <property type="term" value="F:NAD+-protein mono-ADP-ribosyltransferase activity"/>
    <property type="evidence" value="ECO:0007669"/>
    <property type="project" value="TreeGrafter"/>
</dbReference>
<dbReference type="PANTHER" id="PTHR14453">
    <property type="entry name" value="PARP/ZINC FINGER CCCH TYPE DOMAIN CONTAINING PROTEIN"/>
    <property type="match status" value="1"/>
</dbReference>
<evidence type="ECO:0000313" key="8">
    <source>
        <dbReference type="Ensembl" id="ENSGACP00000003092.1"/>
    </source>
</evidence>
<dbReference type="GO" id="GO:0070212">
    <property type="term" value="P:protein poly-ADP-ribosylation"/>
    <property type="evidence" value="ECO:0007669"/>
    <property type="project" value="TreeGrafter"/>
</dbReference>
<reference evidence="8" key="1">
    <citation type="submission" date="2006-01" db="EMBL/GenBank/DDBJ databases">
        <authorList>
            <person name="Lindblad-Toh K."/>
            <person name="Mauceli E."/>
            <person name="Grabherr M."/>
            <person name="Chang J.L."/>
            <person name="Lander E.S."/>
        </authorList>
    </citation>
    <scope>NUCLEOTIDE SEQUENCE [LARGE SCALE GENOMIC DNA]</scope>
</reference>
<organism evidence="8">
    <name type="scientific">Gasterosteus aculeatus</name>
    <name type="common">Three-spined stickleback</name>
    <dbReference type="NCBI Taxonomy" id="69293"/>
    <lineage>
        <taxon>Eukaryota</taxon>
        <taxon>Metazoa</taxon>
        <taxon>Chordata</taxon>
        <taxon>Craniata</taxon>
        <taxon>Vertebrata</taxon>
        <taxon>Euteleostomi</taxon>
        <taxon>Actinopterygii</taxon>
        <taxon>Neopterygii</taxon>
        <taxon>Teleostei</taxon>
        <taxon>Neoteleostei</taxon>
        <taxon>Acanthomorphata</taxon>
        <taxon>Eupercaria</taxon>
        <taxon>Perciformes</taxon>
        <taxon>Cottioidei</taxon>
        <taxon>Gasterosteales</taxon>
        <taxon>Gasterosteidae</taxon>
        <taxon>Gasterosteus</taxon>
    </lineage>
</organism>
<feature type="compositionally biased region" description="Low complexity" evidence="6">
    <location>
        <begin position="442"/>
        <end position="462"/>
    </location>
</feature>
<evidence type="ECO:0000259" key="7">
    <source>
        <dbReference type="PROSITE" id="PS51154"/>
    </source>
</evidence>
<protein>
    <recommendedName>
        <fullName evidence="7">Macro domain-containing protein</fullName>
    </recommendedName>
</protein>